<comment type="similarity">
    <text evidence="1">Belongs to the glycosyltransferase group 1 family. Glycosyltransferase 4 subfamily.</text>
</comment>
<dbReference type="AlphaFoldDB" id="A0A3B0SLH5"/>
<dbReference type="InterPro" id="IPR001296">
    <property type="entry name" value="Glyco_trans_1"/>
</dbReference>
<organism evidence="9">
    <name type="scientific">hydrothermal vent metagenome</name>
    <dbReference type="NCBI Taxonomy" id="652676"/>
    <lineage>
        <taxon>unclassified sequences</taxon>
        <taxon>metagenomes</taxon>
        <taxon>ecological metagenomes</taxon>
    </lineage>
</organism>
<evidence type="ECO:0000259" key="7">
    <source>
        <dbReference type="Pfam" id="PF00534"/>
    </source>
</evidence>
<evidence type="ECO:0000259" key="8">
    <source>
        <dbReference type="Pfam" id="PF12038"/>
    </source>
</evidence>
<evidence type="ECO:0000256" key="6">
    <source>
        <dbReference type="ARBA" id="ARBA00048439"/>
    </source>
</evidence>
<evidence type="ECO:0000256" key="4">
    <source>
        <dbReference type="ARBA" id="ARBA00044517"/>
    </source>
</evidence>
<gene>
    <name evidence="9" type="ORF">MNBD_ACTINO01-2460</name>
</gene>
<accession>A0A3B0SLH5</accession>
<dbReference type="GO" id="GO:0016438">
    <property type="term" value="F:tRNA-queuosine(34) beta-mannosyltransferase activity"/>
    <property type="evidence" value="ECO:0007669"/>
    <property type="project" value="UniProtKB-EC"/>
</dbReference>
<dbReference type="Pfam" id="PF00534">
    <property type="entry name" value="Glycos_transf_1"/>
    <property type="match status" value="1"/>
</dbReference>
<dbReference type="PANTHER" id="PTHR13615:SF3">
    <property type="entry name" value="GLYCOSYLTRANSFERASE-LIKE DOMAIN-CONTAINING PROTEIN 1"/>
    <property type="match status" value="1"/>
</dbReference>
<evidence type="ECO:0000313" key="9">
    <source>
        <dbReference type="EMBL" id="VAW03132.1"/>
    </source>
</evidence>
<keyword evidence="3" id="KW-0808">Transferase</keyword>
<dbReference type="InterPro" id="IPR051862">
    <property type="entry name" value="GT-like_domain_containing_1"/>
</dbReference>
<feature type="domain" description="Glycosyl transferase family 1" evidence="7">
    <location>
        <begin position="184"/>
        <end position="307"/>
    </location>
</feature>
<dbReference type="Gene3D" id="3.40.50.2000">
    <property type="entry name" value="Glycogen Phosphorylase B"/>
    <property type="match status" value="2"/>
</dbReference>
<evidence type="ECO:0000256" key="1">
    <source>
        <dbReference type="ARBA" id="ARBA00009481"/>
    </source>
</evidence>
<dbReference type="PANTHER" id="PTHR13615">
    <property type="entry name" value="GLYCOSYLTRANSFERASE-LIKE 1"/>
    <property type="match status" value="1"/>
</dbReference>
<evidence type="ECO:0000256" key="3">
    <source>
        <dbReference type="ARBA" id="ARBA00022679"/>
    </source>
</evidence>
<dbReference type="EC" id="2.4.1.110" evidence="4"/>
<comment type="catalytic activity">
    <reaction evidence="6">
        <text>queuosine(34) in tRNA(Asp) + GDP-alpha-D-mannose = O-4''-alpha-D-mannosylqueuosine(34) in tRNA(Asp) + GDP + H(+)</text>
        <dbReference type="Rhea" id="RHEA:12885"/>
        <dbReference type="Rhea" id="RHEA-COMP:18572"/>
        <dbReference type="Rhea" id="RHEA-COMP:18581"/>
        <dbReference type="ChEBI" id="CHEBI:15378"/>
        <dbReference type="ChEBI" id="CHEBI:57527"/>
        <dbReference type="ChEBI" id="CHEBI:58189"/>
        <dbReference type="ChEBI" id="CHEBI:194431"/>
        <dbReference type="ChEBI" id="CHEBI:194442"/>
        <dbReference type="EC" id="2.4.1.110"/>
    </reaction>
    <physiologicalReaction direction="left-to-right" evidence="6">
        <dbReference type="Rhea" id="RHEA:12886"/>
    </physiologicalReaction>
</comment>
<dbReference type="Pfam" id="PF12038">
    <property type="entry name" value="QTMAN_N"/>
    <property type="match status" value="1"/>
</dbReference>
<dbReference type="SUPFAM" id="SSF53756">
    <property type="entry name" value="UDP-Glycosyltransferase/glycogen phosphorylase"/>
    <property type="match status" value="1"/>
</dbReference>
<dbReference type="InterPro" id="IPR022701">
    <property type="entry name" value="QTMAN_N"/>
</dbReference>
<reference evidence="9" key="1">
    <citation type="submission" date="2018-06" db="EMBL/GenBank/DDBJ databases">
        <authorList>
            <person name="Zhirakovskaya E."/>
        </authorList>
    </citation>
    <scope>NUCLEOTIDE SEQUENCE</scope>
</reference>
<evidence type="ECO:0000256" key="5">
    <source>
        <dbReference type="ARBA" id="ARBA00044539"/>
    </source>
</evidence>
<proteinExistence type="inferred from homology"/>
<sequence length="364" mass="40194">MRISLIEPYYGGSHKAWADGYVASSAHRVSLVTHPARFWKWRMHGAFLTLADQLAIDVERNGPPDVILASSMMDVAAFAGAVRSIVPGIPIAVYFHESQFTYPLSPADRVDFTYQMKNWSSAAVADLVIFNSRYHRDVLRDEASRFLNTFPEDKHVHKVDGVIDASIVLPVGVDLSAFATDRPETEGPPLIVWNQRWEHDKGPTELMEIVRQLIGSGTDFVMAMCGEVFVSVPPQFAEVTDLLGDRLIHEGWASRQHYVELLHRSSVVVSTAHQEFFGIGVVEAIAAGAHPVLPDRLVYPERIAALGADPATTLYVNVEHAVDLIVQALDTPPDVGLQAAAAIYDWSTVAPRYDESLARLADSR</sequence>
<name>A0A3B0SLH5_9ZZZZ</name>
<protein>
    <recommendedName>
        <fullName evidence="5">tRNA-queuosine alpha-mannosyltransferase</fullName>
        <ecNumber evidence="4">2.4.1.110</ecNumber>
    </recommendedName>
</protein>
<evidence type="ECO:0000256" key="2">
    <source>
        <dbReference type="ARBA" id="ARBA00022676"/>
    </source>
</evidence>
<dbReference type="EMBL" id="UOEI01000355">
    <property type="protein sequence ID" value="VAW03132.1"/>
    <property type="molecule type" value="Genomic_DNA"/>
</dbReference>
<feature type="domain" description="tRNA-queuosine alpha-mannosyltransferase N-terminal" evidence="8">
    <location>
        <begin position="2"/>
        <end position="173"/>
    </location>
</feature>
<keyword evidence="2" id="KW-0328">Glycosyltransferase</keyword>